<evidence type="ECO:0008006" key="4">
    <source>
        <dbReference type="Google" id="ProtNLM"/>
    </source>
</evidence>
<protein>
    <recommendedName>
        <fullName evidence="4">Retrotransposon Copia-like N-terminal domain-containing protein</fullName>
    </recommendedName>
</protein>
<dbReference type="AlphaFoldDB" id="A0AA35VSL3"/>
<proteinExistence type="predicted"/>
<dbReference type="Proteomes" id="UP001177003">
    <property type="component" value="Chromosome 2"/>
</dbReference>
<accession>A0AA35VSL3</accession>
<evidence type="ECO:0000313" key="3">
    <source>
        <dbReference type="Proteomes" id="UP001177003"/>
    </source>
</evidence>
<sequence length="175" mass="19568">MDTDLVPRDEIELLTRYLVDSLRNDGFRKIADKFVKEANIEDRRNKHLADVFVKREETDAKQPHELGSAHTTPENSPPPSPKHMGANDDTSFSLIVNTTLKDITIVNFPTTLKLTSTNYLGWKTEIEALLHGLDLYRFIDDSHLASAPTIAADGTSTPIQTIRSDSGKTDFFSVP</sequence>
<feature type="region of interest" description="Disordered" evidence="1">
    <location>
        <begin position="56"/>
        <end position="88"/>
    </location>
</feature>
<name>A0AA35VSL3_LACSI</name>
<gene>
    <name evidence="2" type="ORF">LSALG_LOCUS12456</name>
</gene>
<reference evidence="2" key="1">
    <citation type="submission" date="2023-04" db="EMBL/GenBank/DDBJ databases">
        <authorList>
            <person name="Vijverberg K."/>
            <person name="Xiong W."/>
            <person name="Schranz E."/>
        </authorList>
    </citation>
    <scope>NUCLEOTIDE SEQUENCE</scope>
</reference>
<organism evidence="2 3">
    <name type="scientific">Lactuca saligna</name>
    <name type="common">Willowleaf lettuce</name>
    <dbReference type="NCBI Taxonomy" id="75948"/>
    <lineage>
        <taxon>Eukaryota</taxon>
        <taxon>Viridiplantae</taxon>
        <taxon>Streptophyta</taxon>
        <taxon>Embryophyta</taxon>
        <taxon>Tracheophyta</taxon>
        <taxon>Spermatophyta</taxon>
        <taxon>Magnoliopsida</taxon>
        <taxon>eudicotyledons</taxon>
        <taxon>Gunneridae</taxon>
        <taxon>Pentapetalae</taxon>
        <taxon>asterids</taxon>
        <taxon>campanulids</taxon>
        <taxon>Asterales</taxon>
        <taxon>Asteraceae</taxon>
        <taxon>Cichorioideae</taxon>
        <taxon>Cichorieae</taxon>
        <taxon>Lactucinae</taxon>
        <taxon>Lactuca</taxon>
    </lineage>
</organism>
<dbReference type="EMBL" id="OX465078">
    <property type="protein sequence ID" value="CAI9272215.1"/>
    <property type="molecule type" value="Genomic_DNA"/>
</dbReference>
<keyword evidence="3" id="KW-1185">Reference proteome</keyword>
<evidence type="ECO:0000256" key="1">
    <source>
        <dbReference type="SAM" id="MobiDB-lite"/>
    </source>
</evidence>
<evidence type="ECO:0000313" key="2">
    <source>
        <dbReference type="EMBL" id="CAI9272215.1"/>
    </source>
</evidence>